<dbReference type="GeneID" id="25312808"/>
<dbReference type="PANTHER" id="PTHR12874">
    <property type="entry name" value="F-BOX ONLY PROTEIN 48-RELATED"/>
    <property type="match status" value="1"/>
</dbReference>
<dbReference type="AlphaFoldDB" id="A0A0F4Z3X9"/>
<accession>A0A0F4Z3X9</accession>
<dbReference type="FunFam" id="1.20.1280.50:FF:000052">
    <property type="entry name" value="F-box protein (Pof7), putative"/>
    <property type="match status" value="1"/>
</dbReference>
<evidence type="ECO:0000313" key="4">
    <source>
        <dbReference type="EMBL" id="KKA25207.1"/>
    </source>
</evidence>
<organism evidence="4 5">
    <name type="scientific">Rasamsonia emersonii (strain ATCC 16479 / CBS 393.64 / IMI 116815)</name>
    <dbReference type="NCBI Taxonomy" id="1408163"/>
    <lineage>
        <taxon>Eukaryota</taxon>
        <taxon>Fungi</taxon>
        <taxon>Dikarya</taxon>
        <taxon>Ascomycota</taxon>
        <taxon>Pezizomycotina</taxon>
        <taxon>Eurotiomycetes</taxon>
        <taxon>Eurotiomycetidae</taxon>
        <taxon>Eurotiales</taxon>
        <taxon>Trichocomaceae</taxon>
        <taxon>Rasamsonia</taxon>
    </lineage>
</organism>
<dbReference type="EMBL" id="LASV01000032">
    <property type="protein sequence ID" value="KKA25207.1"/>
    <property type="molecule type" value="Genomic_DNA"/>
</dbReference>
<dbReference type="RefSeq" id="XP_013331819.1">
    <property type="nucleotide sequence ID" value="XM_013476365.1"/>
</dbReference>
<evidence type="ECO:0000256" key="1">
    <source>
        <dbReference type="ARBA" id="ARBA00022786"/>
    </source>
</evidence>
<dbReference type="InterPro" id="IPR045464">
    <property type="entry name" value="Hrt3/FBXO9_C"/>
</dbReference>
<dbReference type="GO" id="GO:0005737">
    <property type="term" value="C:cytoplasm"/>
    <property type="evidence" value="ECO:0007669"/>
    <property type="project" value="TreeGrafter"/>
</dbReference>
<feature type="compositionally biased region" description="Low complexity" evidence="2">
    <location>
        <begin position="189"/>
        <end position="205"/>
    </location>
</feature>
<evidence type="ECO:0000313" key="5">
    <source>
        <dbReference type="Proteomes" id="UP000053958"/>
    </source>
</evidence>
<dbReference type="GO" id="GO:0031146">
    <property type="term" value="P:SCF-dependent proteasomal ubiquitin-dependent protein catabolic process"/>
    <property type="evidence" value="ECO:0007669"/>
    <property type="project" value="TreeGrafter"/>
</dbReference>
<dbReference type="SUPFAM" id="SSF81383">
    <property type="entry name" value="F-box domain"/>
    <property type="match status" value="1"/>
</dbReference>
<dbReference type="GO" id="GO:0019005">
    <property type="term" value="C:SCF ubiquitin ligase complex"/>
    <property type="evidence" value="ECO:0007669"/>
    <property type="project" value="TreeGrafter"/>
</dbReference>
<dbReference type="Pfam" id="PF19270">
    <property type="entry name" value="FBO_C"/>
    <property type="match status" value="1"/>
</dbReference>
<dbReference type="Gene3D" id="1.20.1280.50">
    <property type="match status" value="1"/>
</dbReference>
<gene>
    <name evidence="4" type="ORF">T310_0754</name>
</gene>
<feature type="region of interest" description="Disordered" evidence="2">
    <location>
        <begin position="305"/>
        <end position="336"/>
    </location>
</feature>
<name>A0A0F4Z3X9_RASE3</name>
<dbReference type="InterPro" id="IPR036047">
    <property type="entry name" value="F-box-like_dom_sf"/>
</dbReference>
<sequence length="711" mass="79612">MSRQVRPVPKSVRADRFRQHSGHSFARSPTQRDGAARTHCKAQQHTEETWFGEDWVEEARRRPEDCSSDNPKPANNFVKQVWLLTEAVASGLASAPASQPDGAVAARSPKELNSLRQLRFSRRSRRASTSLLRFDPVPVIALLATHGCSPAGSRPYTLTFLPGSDMEDNAELESFRRQWREEVSRRTKAASTSQPPSQPSVASSAEQERVPPTRHEAANRKEDAYEEDFAHHGYGEFVQQVEQLTLQTVDDDTFQRAPQREPRSALEHFEKAVQKEAEGNLGDSLNHYRKAYRLDSSVDQAYRKKHFASSKPPPSKDANLSAAKDTTGAQEESKPLSTPELILSFANLPIPQAEPLIENTPPPPCPIAKVPSDVLVEILKHVALMDPASFCRMALVCKRLAYHFAHEQHIWKSLCQTRKFGFEGMHYSFCCDVAGNRLHTLGPRYTPFPRGVPVQIPKPLSTWSEVFQIFPRIRFTGIYISTVNYTRPGAASSYDNVTWNSPIHIVTYYRYLRFYPDGSVISLLTTTEPTEVVPYISKENVAAARAAAQGHHQHQRQKSDSGSAGAVVPANTVPPTAMATLKHALRGRWHLTRPPPANPEEQQIVPEQPPSGSGPPSMKSDTTSGPDPRDLVVETEGVDPKYTYTLHLSLRSSNPARHAGSDKPPPNVSKNTRLIWKGFWSYNKLTDDWAEFGLRNDRAFVFRRVRGWGMD</sequence>
<dbReference type="OrthoDB" id="2117972at2759"/>
<dbReference type="STRING" id="1408163.A0A0F4Z3X9"/>
<evidence type="ECO:0000259" key="3">
    <source>
        <dbReference type="PROSITE" id="PS50181"/>
    </source>
</evidence>
<feature type="compositionally biased region" description="Basic and acidic residues" evidence="2">
    <location>
        <begin position="206"/>
        <end position="220"/>
    </location>
</feature>
<keyword evidence="1" id="KW-0833">Ubl conjugation pathway</keyword>
<protein>
    <submittedName>
        <fullName evidence="4">F-box protein (Pof7)</fullName>
    </submittedName>
</protein>
<feature type="region of interest" description="Disordered" evidence="2">
    <location>
        <begin position="544"/>
        <end position="571"/>
    </location>
</feature>
<dbReference type="PROSITE" id="PS50181">
    <property type="entry name" value="FBOX"/>
    <property type="match status" value="1"/>
</dbReference>
<dbReference type="InterPro" id="IPR001810">
    <property type="entry name" value="F-box_dom"/>
</dbReference>
<dbReference type="Pfam" id="PF12937">
    <property type="entry name" value="F-box-like"/>
    <property type="match status" value="1"/>
</dbReference>
<dbReference type="Proteomes" id="UP000053958">
    <property type="component" value="Unassembled WGS sequence"/>
</dbReference>
<dbReference type="PANTHER" id="PTHR12874:SF9">
    <property type="entry name" value="F-BOX ONLY PROTEIN 48"/>
    <property type="match status" value="1"/>
</dbReference>
<keyword evidence="5" id="KW-1185">Reference proteome</keyword>
<feature type="domain" description="F-box" evidence="3">
    <location>
        <begin position="364"/>
        <end position="414"/>
    </location>
</feature>
<feature type="region of interest" description="Disordered" evidence="2">
    <location>
        <begin position="179"/>
        <end position="220"/>
    </location>
</feature>
<feature type="region of interest" description="Disordered" evidence="2">
    <location>
        <begin position="1"/>
        <end position="54"/>
    </location>
</feature>
<feature type="region of interest" description="Disordered" evidence="2">
    <location>
        <begin position="590"/>
        <end position="633"/>
    </location>
</feature>
<proteinExistence type="predicted"/>
<comment type="caution">
    <text evidence="4">The sequence shown here is derived from an EMBL/GenBank/DDBJ whole genome shotgun (WGS) entry which is preliminary data.</text>
</comment>
<reference evidence="4 5" key="1">
    <citation type="submission" date="2015-04" db="EMBL/GenBank/DDBJ databases">
        <authorList>
            <person name="Heijne W.H."/>
            <person name="Fedorova N.D."/>
            <person name="Nierman W.C."/>
            <person name="Vollebregt A.W."/>
            <person name="Zhao Z."/>
            <person name="Wu L."/>
            <person name="Kumar M."/>
            <person name="Stam H."/>
            <person name="van den Berg M.A."/>
            <person name="Pel H.J."/>
        </authorList>
    </citation>
    <scope>NUCLEOTIDE SEQUENCE [LARGE SCALE GENOMIC DNA]</scope>
    <source>
        <strain evidence="4 5">CBS 393.64</strain>
    </source>
</reference>
<evidence type="ECO:0000256" key="2">
    <source>
        <dbReference type="SAM" id="MobiDB-lite"/>
    </source>
</evidence>